<comment type="caution">
    <text evidence="1">The sequence shown here is derived from an EMBL/GenBank/DDBJ whole genome shotgun (WGS) entry which is preliminary data.</text>
</comment>
<dbReference type="AlphaFoldDB" id="A0A5J9WU82"/>
<reference evidence="1 2" key="1">
    <citation type="journal article" date="2019" name="Sci. Rep.">
        <title>A high-quality genome of Eragrostis curvula grass provides insights into Poaceae evolution and supports new strategies to enhance forage quality.</title>
        <authorList>
            <person name="Carballo J."/>
            <person name="Santos B.A.C.M."/>
            <person name="Zappacosta D."/>
            <person name="Garbus I."/>
            <person name="Selva J.P."/>
            <person name="Gallo C.A."/>
            <person name="Diaz A."/>
            <person name="Albertini E."/>
            <person name="Caccamo M."/>
            <person name="Echenique V."/>
        </authorList>
    </citation>
    <scope>NUCLEOTIDE SEQUENCE [LARGE SCALE GENOMIC DNA]</scope>
    <source>
        <strain evidence="2">cv. Victoria</strain>
        <tissue evidence="1">Leaf</tissue>
    </source>
</reference>
<sequence>MGIYFHYHKDAYFIKGLCILLLPSIVQGRQRYLKECIFTIQQTLIAAVYPSLLTYTEGVVRVQTVGITRGLTVFDNTKKRYAEMTAWSGMPTVKVAVTD</sequence>
<feature type="non-terminal residue" evidence="1">
    <location>
        <position position="99"/>
    </location>
</feature>
<accession>A0A5J9WU82</accession>
<dbReference type="InterPro" id="IPR036452">
    <property type="entry name" value="Ribo_hydro-like"/>
</dbReference>
<dbReference type="Gene3D" id="3.90.245.10">
    <property type="entry name" value="Ribonucleoside hydrolase-like"/>
    <property type="match status" value="1"/>
</dbReference>
<protein>
    <submittedName>
        <fullName evidence="1">Uncharacterized protein</fullName>
    </submittedName>
</protein>
<evidence type="ECO:0000313" key="1">
    <source>
        <dbReference type="EMBL" id="TVU51385.1"/>
    </source>
</evidence>
<dbReference type="Proteomes" id="UP000324897">
    <property type="component" value="Chromosome 6"/>
</dbReference>
<keyword evidence="2" id="KW-1185">Reference proteome</keyword>
<dbReference type="OrthoDB" id="985568at2759"/>
<evidence type="ECO:0000313" key="2">
    <source>
        <dbReference type="Proteomes" id="UP000324897"/>
    </source>
</evidence>
<proteinExistence type="predicted"/>
<dbReference type="GO" id="GO:0016799">
    <property type="term" value="F:hydrolase activity, hydrolyzing N-glycosyl compounds"/>
    <property type="evidence" value="ECO:0007669"/>
    <property type="project" value="InterPro"/>
</dbReference>
<gene>
    <name evidence="1" type="ORF">EJB05_02811</name>
</gene>
<organism evidence="1 2">
    <name type="scientific">Eragrostis curvula</name>
    <name type="common">weeping love grass</name>
    <dbReference type="NCBI Taxonomy" id="38414"/>
    <lineage>
        <taxon>Eukaryota</taxon>
        <taxon>Viridiplantae</taxon>
        <taxon>Streptophyta</taxon>
        <taxon>Embryophyta</taxon>
        <taxon>Tracheophyta</taxon>
        <taxon>Spermatophyta</taxon>
        <taxon>Magnoliopsida</taxon>
        <taxon>Liliopsida</taxon>
        <taxon>Poales</taxon>
        <taxon>Poaceae</taxon>
        <taxon>PACMAD clade</taxon>
        <taxon>Chloridoideae</taxon>
        <taxon>Eragrostideae</taxon>
        <taxon>Eragrostidinae</taxon>
        <taxon>Eragrostis</taxon>
    </lineage>
</organism>
<dbReference type="Gramene" id="TVU51385">
    <property type="protein sequence ID" value="TVU51385"/>
    <property type="gene ID" value="EJB05_02811"/>
</dbReference>
<name>A0A5J9WU82_9POAL</name>
<dbReference type="EMBL" id="RWGY01000002">
    <property type="protein sequence ID" value="TVU51385.1"/>
    <property type="molecule type" value="Genomic_DNA"/>
</dbReference>